<keyword evidence="1" id="KW-1133">Transmembrane helix</keyword>
<name>A0A0X3BPY5_9EURY</name>
<proteinExistence type="predicted"/>
<dbReference type="AlphaFoldDB" id="A0A0X3BPY5"/>
<keyword evidence="1" id="KW-0472">Membrane</keyword>
<sequence>MSNGGTDTYSYKGWLISDSFLKRAFAVFGYNLVAGLIIWVGLFIIFMFFAMMAALVFGMASVY</sequence>
<organism evidence="2 3">
    <name type="scientific">Methanoculleus bourgensis</name>
    <dbReference type="NCBI Taxonomy" id="83986"/>
    <lineage>
        <taxon>Archaea</taxon>
        <taxon>Methanobacteriati</taxon>
        <taxon>Methanobacteriota</taxon>
        <taxon>Stenosarchaea group</taxon>
        <taxon>Methanomicrobia</taxon>
        <taxon>Methanomicrobiales</taxon>
        <taxon>Methanomicrobiaceae</taxon>
        <taxon>Methanoculleus</taxon>
    </lineage>
</organism>
<feature type="transmembrane region" description="Helical" evidence="1">
    <location>
        <begin position="28"/>
        <end position="57"/>
    </location>
</feature>
<gene>
    <name evidence="2" type="ORF">MMAB1_3039</name>
</gene>
<keyword evidence="1" id="KW-0812">Transmembrane</keyword>
<accession>A0A0X3BPY5</accession>
<reference evidence="2 3" key="1">
    <citation type="submission" date="2016-01" db="EMBL/GenBank/DDBJ databases">
        <authorList>
            <person name="Manzoor S."/>
        </authorList>
    </citation>
    <scope>NUCLEOTIDE SEQUENCE [LARGE SCALE GENOMIC DNA]</scope>
    <source>
        <strain evidence="2">Methanoculleus sp MAB1</strain>
    </source>
</reference>
<dbReference type="Proteomes" id="UP000069850">
    <property type="component" value="Chromosome 1"/>
</dbReference>
<evidence type="ECO:0000313" key="2">
    <source>
        <dbReference type="EMBL" id="CVK34252.1"/>
    </source>
</evidence>
<dbReference type="EMBL" id="LT158599">
    <property type="protein sequence ID" value="CVK34252.1"/>
    <property type="molecule type" value="Genomic_DNA"/>
</dbReference>
<evidence type="ECO:0000256" key="1">
    <source>
        <dbReference type="SAM" id="Phobius"/>
    </source>
</evidence>
<protein>
    <submittedName>
        <fullName evidence="2">Uncharacterized protein</fullName>
    </submittedName>
</protein>
<dbReference type="KEGG" id="mema:MMAB1_3039"/>
<evidence type="ECO:0000313" key="3">
    <source>
        <dbReference type="Proteomes" id="UP000069850"/>
    </source>
</evidence>